<proteinExistence type="predicted"/>
<dbReference type="Pfam" id="PF01814">
    <property type="entry name" value="Hemerythrin"/>
    <property type="match status" value="1"/>
</dbReference>
<name>A0A1M5BYY4_9BACT</name>
<dbReference type="RefSeq" id="WP_072835903.1">
    <property type="nucleotide sequence ID" value="NZ_FQUU01000011.1"/>
</dbReference>
<organism evidence="2 3">
    <name type="scientific">Flavisolibacter ginsengisoli DSM 18119</name>
    <dbReference type="NCBI Taxonomy" id="1121884"/>
    <lineage>
        <taxon>Bacteria</taxon>
        <taxon>Pseudomonadati</taxon>
        <taxon>Bacteroidota</taxon>
        <taxon>Chitinophagia</taxon>
        <taxon>Chitinophagales</taxon>
        <taxon>Chitinophagaceae</taxon>
        <taxon>Flavisolibacter</taxon>
    </lineage>
</organism>
<dbReference type="Gene3D" id="1.20.120.520">
    <property type="entry name" value="nmb1532 protein domain like"/>
    <property type="match status" value="1"/>
</dbReference>
<dbReference type="OrthoDB" id="5654170at2"/>
<keyword evidence="3" id="KW-1185">Reference proteome</keyword>
<sequence>MERFNIFNQIHKGLRAALYDTALQLQQADFTSVSESESALEKVREVVMLFDEHAHKEDTFVLPAILQYEPSVVDSFEQEHVADLALASQLSDAVKQLDNLLKAADREIAGRKLNVIFVEFVAFNLKHMAKEEDVINNILWRYYTDGEILQIQNRIVESTEPWHQDFFSKWMLRGINNKEAAAWLMSVQRTAPAIVYQTLFDKARQEYPKKRFQNLVESLQESVVLN</sequence>
<protein>
    <submittedName>
        <fullName evidence="2">Hemerythrin HHE cation binding domain-containing protein</fullName>
    </submittedName>
</protein>
<dbReference type="Proteomes" id="UP000184048">
    <property type="component" value="Unassembled WGS sequence"/>
</dbReference>
<dbReference type="InterPro" id="IPR012312">
    <property type="entry name" value="Hemerythrin-like"/>
</dbReference>
<reference evidence="2 3" key="1">
    <citation type="submission" date="2016-11" db="EMBL/GenBank/DDBJ databases">
        <authorList>
            <person name="Jaros S."/>
            <person name="Januszkiewicz K."/>
            <person name="Wedrychowicz H."/>
        </authorList>
    </citation>
    <scope>NUCLEOTIDE SEQUENCE [LARGE SCALE GENOMIC DNA]</scope>
    <source>
        <strain evidence="2 3">DSM 18119</strain>
    </source>
</reference>
<feature type="domain" description="Hemerythrin-like" evidence="1">
    <location>
        <begin position="6"/>
        <end position="135"/>
    </location>
</feature>
<dbReference type="AlphaFoldDB" id="A0A1M5BYY4"/>
<dbReference type="EMBL" id="FQUU01000011">
    <property type="protein sequence ID" value="SHF47708.1"/>
    <property type="molecule type" value="Genomic_DNA"/>
</dbReference>
<accession>A0A1M5BYY4</accession>
<evidence type="ECO:0000313" key="3">
    <source>
        <dbReference type="Proteomes" id="UP000184048"/>
    </source>
</evidence>
<evidence type="ECO:0000313" key="2">
    <source>
        <dbReference type="EMBL" id="SHF47708.1"/>
    </source>
</evidence>
<gene>
    <name evidence="2" type="ORF">SAMN02745131_02741</name>
</gene>
<evidence type="ECO:0000259" key="1">
    <source>
        <dbReference type="Pfam" id="PF01814"/>
    </source>
</evidence>
<dbReference type="STRING" id="1121884.SAMN02745131_02741"/>